<dbReference type="PANTHER" id="PTHR23184:SF9">
    <property type="entry name" value="TETRATRICOPEPTIDE REPEAT PROTEIN 14"/>
    <property type="match status" value="1"/>
</dbReference>
<evidence type="ECO:0000313" key="6">
    <source>
        <dbReference type="EMBL" id="CAK9090445.1"/>
    </source>
</evidence>
<feature type="region of interest" description="Disordered" evidence="3">
    <location>
        <begin position="256"/>
        <end position="275"/>
    </location>
</feature>
<feature type="signal peptide" evidence="4">
    <location>
        <begin position="1"/>
        <end position="19"/>
    </location>
</feature>
<evidence type="ECO:0000313" key="7">
    <source>
        <dbReference type="Proteomes" id="UP001642464"/>
    </source>
</evidence>
<dbReference type="PROSITE" id="PS50918">
    <property type="entry name" value="WWE"/>
    <property type="match status" value="1"/>
</dbReference>
<dbReference type="InterPro" id="IPR019734">
    <property type="entry name" value="TPR_rpt"/>
</dbReference>
<dbReference type="PANTHER" id="PTHR23184">
    <property type="entry name" value="TETRATRICOPEPTIDE REPEAT PROTEIN 14"/>
    <property type="match status" value="1"/>
</dbReference>
<feature type="compositionally biased region" description="Low complexity" evidence="3">
    <location>
        <begin position="47"/>
        <end position="60"/>
    </location>
</feature>
<dbReference type="Pfam" id="PF02825">
    <property type="entry name" value="WWE"/>
    <property type="match status" value="1"/>
</dbReference>
<comment type="caution">
    <text evidence="6">The sequence shown here is derived from an EMBL/GenBank/DDBJ whole genome shotgun (WGS) entry which is preliminary data.</text>
</comment>
<feature type="repeat" description="TPR" evidence="1">
    <location>
        <begin position="425"/>
        <end position="458"/>
    </location>
</feature>
<evidence type="ECO:0000259" key="5">
    <source>
        <dbReference type="PROSITE" id="PS50918"/>
    </source>
</evidence>
<evidence type="ECO:0000256" key="1">
    <source>
        <dbReference type="PROSITE-ProRule" id="PRU00339"/>
    </source>
</evidence>
<name>A0ABP0QSM9_9DINO</name>
<feature type="repeat" description="TPR" evidence="1">
    <location>
        <begin position="459"/>
        <end position="492"/>
    </location>
</feature>
<feature type="chain" id="PRO_5045240703" evidence="4">
    <location>
        <begin position="20"/>
        <end position="921"/>
    </location>
</feature>
<keyword evidence="2" id="KW-0175">Coiled coil</keyword>
<accession>A0ABP0QSM9</accession>
<dbReference type="Gene3D" id="3.90.228.10">
    <property type="match status" value="1"/>
</dbReference>
<dbReference type="SMART" id="SM00028">
    <property type="entry name" value="TPR"/>
    <property type="match status" value="2"/>
</dbReference>
<dbReference type="InterPro" id="IPR039190">
    <property type="entry name" value="TTC14"/>
</dbReference>
<protein>
    <submittedName>
        <fullName evidence="6">Tetratricopeptide repeat protein 14 (TPR repeat protein 14)</fullName>
    </submittedName>
</protein>
<dbReference type="SUPFAM" id="SSF48452">
    <property type="entry name" value="TPR-like"/>
    <property type="match status" value="1"/>
</dbReference>
<dbReference type="EMBL" id="CAXAMM010040006">
    <property type="protein sequence ID" value="CAK9090445.1"/>
    <property type="molecule type" value="Genomic_DNA"/>
</dbReference>
<evidence type="ECO:0000256" key="2">
    <source>
        <dbReference type="SAM" id="Coils"/>
    </source>
</evidence>
<sequence length="921" mass="101524">MWWDADSSWASARWHQLVALQHCAVGTCAPLPVAPALPAVKGEAAFAPPTSAVPSTPATHSAEHGAAEHGAARRVTTRLPQAKAKAKTSGLLVRISSHVQSFDDHLDAEGLHLRDLVLEGLRSEACGRTGRRGIQVSDSEDESQGAVRPRRPEASPSPEESKEDDAGTAHSDTVLHLRNFLESGGWNCCLLERHSAGRPVLRRERMPFARHAAWQRLRSASMQEGVTARGWVCAHHEKHGAIVRLMAVEVPQVEDGAEEKPGLASTSKAESPLPLLPPVDGEGLLGLLCQEDGRDAAPQLGTPLRVRFLSDTPMQRRLLREVGASCRVSMDSELAPGLSSECRPLGALGPGRSEEWPEGGISEILRSDPCQSAAAAVVRSSKGPLAIQQARSLGIHGLHGSLVAGSAHEAGQAARLSKLQSRTWADQRVREGLAKARAGDQKAAMERYDAALELCPQHKEGLVGRGAALANLGKAREALKDFDAALRIDPEDANALKYRDIARKRAREAEIASAKRPRESNHGKPVYKKQGPPDGMDVFIYYWDSRDGSSFRGWWFGPEVGGEEVWAYNAGHPRDNPELPPTSNWKVHGEVDESLRITITLGVGSDISRVPEGSDEKAAELQEKVRHISQALSAEQAKRELAEGKLKSLEGKVRDYEAALAHEREKWQTAEKQVNDMQHKLKESSEENLRLQTALQEHTSNKAVSQGVNWQYQDYKVEGSWYAFPPDANDQLHHAYLAFRREPTKHRFAAINSGGVALKVDFHSMLFGRSDVPNRKMRILTGMPKEWVLTPASFLEQFNNLHSESWYSYYVKVDNQSIHGKVEEILRCTGHAGDDFTECSCMRQATIKSVHRIENVKLWQRYRARRDALRQDSATASVTPASLDQDAFDTRKVMTCNQSFFDCGEELAKDVDEKILLHGSC</sequence>
<dbReference type="InterPro" id="IPR011990">
    <property type="entry name" value="TPR-like_helical_dom_sf"/>
</dbReference>
<keyword evidence="1" id="KW-0802">TPR repeat</keyword>
<evidence type="ECO:0000256" key="4">
    <source>
        <dbReference type="SAM" id="SignalP"/>
    </source>
</evidence>
<dbReference type="PROSITE" id="PS50005">
    <property type="entry name" value="TPR"/>
    <property type="match status" value="2"/>
</dbReference>
<feature type="region of interest" description="Disordered" evidence="3">
    <location>
        <begin position="510"/>
        <end position="529"/>
    </location>
</feature>
<keyword evidence="7" id="KW-1185">Reference proteome</keyword>
<feature type="coiled-coil region" evidence="2">
    <location>
        <begin position="618"/>
        <end position="701"/>
    </location>
</feature>
<proteinExistence type="predicted"/>
<evidence type="ECO:0000256" key="3">
    <source>
        <dbReference type="SAM" id="MobiDB-lite"/>
    </source>
</evidence>
<dbReference type="InterPro" id="IPR004170">
    <property type="entry name" value="WWE_dom"/>
</dbReference>
<dbReference type="Gene3D" id="1.25.40.10">
    <property type="entry name" value="Tetratricopeptide repeat domain"/>
    <property type="match status" value="1"/>
</dbReference>
<feature type="region of interest" description="Disordered" evidence="3">
    <location>
        <begin position="47"/>
        <end position="83"/>
    </location>
</feature>
<dbReference type="InterPro" id="IPR037197">
    <property type="entry name" value="WWE_dom_sf"/>
</dbReference>
<reference evidence="6 7" key="1">
    <citation type="submission" date="2024-02" db="EMBL/GenBank/DDBJ databases">
        <authorList>
            <person name="Chen Y."/>
            <person name="Shah S."/>
            <person name="Dougan E. K."/>
            <person name="Thang M."/>
            <person name="Chan C."/>
        </authorList>
    </citation>
    <scope>NUCLEOTIDE SEQUENCE [LARGE SCALE GENOMIC DNA]</scope>
</reference>
<keyword evidence="4" id="KW-0732">Signal</keyword>
<organism evidence="6 7">
    <name type="scientific">Durusdinium trenchii</name>
    <dbReference type="NCBI Taxonomy" id="1381693"/>
    <lineage>
        <taxon>Eukaryota</taxon>
        <taxon>Sar</taxon>
        <taxon>Alveolata</taxon>
        <taxon>Dinophyceae</taxon>
        <taxon>Suessiales</taxon>
        <taxon>Symbiodiniaceae</taxon>
        <taxon>Durusdinium</taxon>
    </lineage>
</organism>
<dbReference type="SUPFAM" id="SSF117839">
    <property type="entry name" value="WWE domain"/>
    <property type="match status" value="1"/>
</dbReference>
<feature type="compositionally biased region" description="Basic and acidic residues" evidence="3">
    <location>
        <begin position="61"/>
        <end position="71"/>
    </location>
</feature>
<feature type="domain" description="WWE" evidence="5">
    <location>
        <begin position="696"/>
        <end position="782"/>
    </location>
</feature>
<dbReference type="Proteomes" id="UP001642464">
    <property type="component" value="Unassembled WGS sequence"/>
</dbReference>
<feature type="region of interest" description="Disordered" evidence="3">
    <location>
        <begin position="129"/>
        <end position="169"/>
    </location>
</feature>
<gene>
    <name evidence="6" type="ORF">SCF082_LOCUS42657</name>
</gene>